<evidence type="ECO:0000256" key="2">
    <source>
        <dbReference type="ARBA" id="ARBA00022603"/>
    </source>
</evidence>
<proteinExistence type="inferred from homology"/>
<dbReference type="Proteomes" id="UP000620124">
    <property type="component" value="Unassembled WGS sequence"/>
</dbReference>
<dbReference type="EMBL" id="JACAZI010000007">
    <property type="protein sequence ID" value="KAF7356558.1"/>
    <property type="molecule type" value="Genomic_DNA"/>
</dbReference>
<dbReference type="InterPro" id="IPR051052">
    <property type="entry name" value="Diverse_substrate_MTase"/>
</dbReference>
<dbReference type="AlphaFoldDB" id="A0A8H6YB89"/>
<evidence type="ECO:0000259" key="4">
    <source>
        <dbReference type="Pfam" id="PF08241"/>
    </source>
</evidence>
<feature type="domain" description="Methyltransferase type 11" evidence="4">
    <location>
        <begin position="50"/>
        <end position="165"/>
    </location>
</feature>
<dbReference type="CDD" id="cd02440">
    <property type="entry name" value="AdoMet_MTases"/>
    <property type="match status" value="1"/>
</dbReference>
<dbReference type="GO" id="GO:0032259">
    <property type="term" value="P:methylation"/>
    <property type="evidence" value="ECO:0007669"/>
    <property type="project" value="UniProtKB-KW"/>
</dbReference>
<organism evidence="5 6">
    <name type="scientific">Mycena venus</name>
    <dbReference type="NCBI Taxonomy" id="2733690"/>
    <lineage>
        <taxon>Eukaryota</taxon>
        <taxon>Fungi</taxon>
        <taxon>Dikarya</taxon>
        <taxon>Basidiomycota</taxon>
        <taxon>Agaricomycotina</taxon>
        <taxon>Agaricomycetes</taxon>
        <taxon>Agaricomycetidae</taxon>
        <taxon>Agaricales</taxon>
        <taxon>Marasmiineae</taxon>
        <taxon>Mycenaceae</taxon>
        <taxon>Mycena</taxon>
    </lineage>
</organism>
<evidence type="ECO:0000256" key="3">
    <source>
        <dbReference type="ARBA" id="ARBA00022679"/>
    </source>
</evidence>
<dbReference type="InterPro" id="IPR029063">
    <property type="entry name" value="SAM-dependent_MTases_sf"/>
</dbReference>
<dbReference type="SUPFAM" id="SSF53335">
    <property type="entry name" value="S-adenosyl-L-methionine-dependent methyltransferases"/>
    <property type="match status" value="1"/>
</dbReference>
<comment type="caution">
    <text evidence="5">The sequence shown here is derived from an EMBL/GenBank/DDBJ whole genome shotgun (WGS) entry which is preliminary data.</text>
</comment>
<dbReference type="OrthoDB" id="10027013at2759"/>
<gene>
    <name evidence="5" type="ORF">MVEN_00989500</name>
</gene>
<dbReference type="GO" id="GO:0008757">
    <property type="term" value="F:S-adenosylmethionine-dependent methyltransferase activity"/>
    <property type="evidence" value="ECO:0007669"/>
    <property type="project" value="InterPro"/>
</dbReference>
<dbReference type="PANTHER" id="PTHR44942">
    <property type="entry name" value="METHYLTRANSF_11 DOMAIN-CONTAINING PROTEIN"/>
    <property type="match status" value="1"/>
</dbReference>
<keyword evidence="2 5" id="KW-0489">Methyltransferase</keyword>
<keyword evidence="3 5" id="KW-0808">Transferase</keyword>
<protein>
    <submittedName>
        <fullName evidence="5">S-adenosyl-L-methionine-dependent methyltransferase</fullName>
    </submittedName>
</protein>
<dbReference type="PANTHER" id="PTHR44942:SF4">
    <property type="entry name" value="METHYLTRANSFERASE TYPE 11 DOMAIN-CONTAINING PROTEIN"/>
    <property type="match status" value="1"/>
</dbReference>
<reference evidence="5" key="1">
    <citation type="submission" date="2020-05" db="EMBL/GenBank/DDBJ databases">
        <title>Mycena genomes resolve the evolution of fungal bioluminescence.</title>
        <authorList>
            <person name="Tsai I.J."/>
        </authorList>
    </citation>
    <scope>NUCLEOTIDE SEQUENCE</scope>
    <source>
        <strain evidence="5">CCC161011</strain>
    </source>
</reference>
<comment type="similarity">
    <text evidence="1">Belongs to the methyltransferase superfamily.</text>
</comment>
<accession>A0A8H6YB89</accession>
<dbReference type="InterPro" id="IPR013216">
    <property type="entry name" value="Methyltransf_11"/>
</dbReference>
<evidence type="ECO:0000313" key="5">
    <source>
        <dbReference type="EMBL" id="KAF7356558.1"/>
    </source>
</evidence>
<evidence type="ECO:0000256" key="1">
    <source>
        <dbReference type="ARBA" id="ARBA00008361"/>
    </source>
</evidence>
<sequence length="545" mass="61180">MATFAKKTFDAARYAVSRPTYPRALFESVLTYHEQSLSIPGTSARWDHAVDLGCGTGQATTELLRPPQVEGELLEPGEEPPLGFARVTGVDPSPKMIEGAVAHAATLGARGASLKFVQNPAENLKFLEDKSVDMVIAAQAAHWFDWDQLWPELSRVLRYGGTAAFWVYSEFRLPQYPHLTPLITEYAQGTDPATSIGPHWEPGRRILNNHLLDIQAPPSGWDDLTRVFFTGQHYPDLPQPHLEPIMRKTMTWGGAGLHGYLRTFSALHRFHEAFPGDLERTDGDIANRFLRSLMAAAEVPEGPEGEAQEVEVEWPLALVVARKELDPKDPWRQRQVNLYERVDALKQGWEEKIAELPPPANIDETSDRLDEWVDVQAEVLEMVEEEMFMLPAVGEVDPKYEDGRERYLAAMEDQRSTLSWQQSFKQSFDTALALALDVEEEIGTEDCNAALARWLELMRQTVKEVGGPLYELDQEEAEGLTDEQIEQLSEEQLLGYEKAEALESIIRVAEELAEAVPNEPISDLVRGLYISASAEVTKQVEFGDE</sequence>
<keyword evidence="6" id="KW-1185">Reference proteome</keyword>
<dbReference type="Pfam" id="PF08241">
    <property type="entry name" value="Methyltransf_11"/>
    <property type="match status" value="1"/>
</dbReference>
<dbReference type="Gene3D" id="3.40.50.150">
    <property type="entry name" value="Vaccinia Virus protein VP39"/>
    <property type="match status" value="1"/>
</dbReference>
<evidence type="ECO:0000313" key="6">
    <source>
        <dbReference type="Proteomes" id="UP000620124"/>
    </source>
</evidence>
<name>A0A8H6YB89_9AGAR</name>